<evidence type="ECO:0000256" key="6">
    <source>
        <dbReference type="PROSITE-ProRule" id="PRU00169"/>
    </source>
</evidence>
<feature type="domain" description="Response regulatory" evidence="7">
    <location>
        <begin position="5"/>
        <end position="121"/>
    </location>
</feature>
<dbReference type="Gene3D" id="3.40.50.2300">
    <property type="match status" value="1"/>
</dbReference>
<dbReference type="GO" id="GO:0003677">
    <property type="term" value="F:DNA binding"/>
    <property type="evidence" value="ECO:0007669"/>
    <property type="project" value="UniProtKB-KW"/>
</dbReference>
<dbReference type="InterPro" id="IPR050595">
    <property type="entry name" value="Bact_response_regulator"/>
</dbReference>
<accession>A0A4D7K967</accession>
<dbReference type="InterPro" id="IPR001789">
    <property type="entry name" value="Sig_transdc_resp-reg_receiver"/>
</dbReference>
<reference evidence="8 9" key="1">
    <citation type="submission" date="2018-04" db="EMBL/GenBank/DDBJ databases">
        <title>Complete genome uncultured novel isolate.</title>
        <authorList>
            <person name="Merlino G."/>
        </authorList>
    </citation>
    <scope>NUCLEOTIDE SEQUENCE [LARGE SCALE GENOMIC DNA]</scope>
    <source>
        <strain evidence="9">R1DC9</strain>
    </source>
</reference>
<dbReference type="Pfam" id="PF00072">
    <property type="entry name" value="Response_reg"/>
    <property type="match status" value="1"/>
</dbReference>
<dbReference type="Proteomes" id="UP000298616">
    <property type="component" value="Chromosome"/>
</dbReference>
<dbReference type="SMART" id="SM00448">
    <property type="entry name" value="REC"/>
    <property type="match status" value="1"/>
</dbReference>
<evidence type="ECO:0000313" key="9">
    <source>
        <dbReference type="Proteomes" id="UP000298616"/>
    </source>
</evidence>
<keyword evidence="5" id="KW-0804">Transcription</keyword>
<dbReference type="PROSITE" id="PS50110">
    <property type="entry name" value="RESPONSE_REGULATORY"/>
    <property type="match status" value="1"/>
</dbReference>
<feature type="modified residue" description="4-aspartylphosphate" evidence="6">
    <location>
        <position position="54"/>
    </location>
</feature>
<dbReference type="SUPFAM" id="SSF52172">
    <property type="entry name" value="CheY-like"/>
    <property type="match status" value="1"/>
</dbReference>
<dbReference type="FunFam" id="3.40.50.2300:FF:000001">
    <property type="entry name" value="DNA-binding response regulator PhoB"/>
    <property type="match status" value="1"/>
</dbReference>
<evidence type="ECO:0000256" key="2">
    <source>
        <dbReference type="ARBA" id="ARBA00023012"/>
    </source>
</evidence>
<dbReference type="KEGG" id="fpf:DCC35_14390"/>
<keyword evidence="1 6" id="KW-0597">Phosphoprotein</keyword>
<sequence>MVKKKILIVDDEPNILMSLDFLMRRNGYDVFVARDGNEALSIFQDEKPDLIILDIMMPNIGGYEVCRAVKSSDKKTNTQVLILTAKDKEEDIKRGYEAGADHYMTKPFSTKNLVAKVKELIN</sequence>
<dbReference type="InterPro" id="IPR011006">
    <property type="entry name" value="CheY-like_superfamily"/>
</dbReference>
<keyword evidence="9" id="KW-1185">Reference proteome</keyword>
<evidence type="ECO:0000259" key="7">
    <source>
        <dbReference type="PROSITE" id="PS50110"/>
    </source>
</evidence>
<evidence type="ECO:0000256" key="5">
    <source>
        <dbReference type="ARBA" id="ARBA00023163"/>
    </source>
</evidence>
<dbReference type="PANTHER" id="PTHR44591">
    <property type="entry name" value="STRESS RESPONSE REGULATOR PROTEIN 1"/>
    <property type="match status" value="1"/>
</dbReference>
<dbReference type="PANTHER" id="PTHR44591:SF3">
    <property type="entry name" value="RESPONSE REGULATORY DOMAIN-CONTAINING PROTEIN"/>
    <property type="match status" value="1"/>
</dbReference>
<dbReference type="GO" id="GO:0000160">
    <property type="term" value="P:phosphorelay signal transduction system"/>
    <property type="evidence" value="ECO:0007669"/>
    <property type="project" value="UniProtKB-KW"/>
</dbReference>
<dbReference type="EMBL" id="CP028923">
    <property type="protein sequence ID" value="QCK15848.1"/>
    <property type="molecule type" value="Genomic_DNA"/>
</dbReference>
<protein>
    <submittedName>
        <fullName evidence="8">Response regulator</fullName>
    </submittedName>
</protein>
<evidence type="ECO:0000256" key="3">
    <source>
        <dbReference type="ARBA" id="ARBA00023015"/>
    </source>
</evidence>
<dbReference type="OrthoDB" id="9789181at2"/>
<evidence type="ECO:0000313" key="8">
    <source>
        <dbReference type="EMBL" id="QCK15848.1"/>
    </source>
</evidence>
<dbReference type="CDD" id="cd17574">
    <property type="entry name" value="REC_OmpR"/>
    <property type="match status" value="1"/>
</dbReference>
<keyword evidence="3" id="KW-0805">Transcription regulation</keyword>
<evidence type="ECO:0000256" key="4">
    <source>
        <dbReference type="ARBA" id="ARBA00023125"/>
    </source>
</evidence>
<keyword evidence="2" id="KW-0902">Two-component regulatory system</keyword>
<name>A0A4D7K967_9BACT</name>
<proteinExistence type="predicted"/>
<keyword evidence="4" id="KW-0238">DNA-binding</keyword>
<dbReference type="AlphaFoldDB" id="A0A4D7K967"/>
<evidence type="ECO:0000256" key="1">
    <source>
        <dbReference type="ARBA" id="ARBA00022553"/>
    </source>
</evidence>
<gene>
    <name evidence="8" type="ORF">DCC35_14390</name>
</gene>
<organism evidence="8 9">
    <name type="scientific">Mangrovivirga cuniculi</name>
    <dbReference type="NCBI Taxonomy" id="2715131"/>
    <lineage>
        <taxon>Bacteria</taxon>
        <taxon>Pseudomonadati</taxon>
        <taxon>Bacteroidota</taxon>
        <taxon>Cytophagia</taxon>
        <taxon>Cytophagales</taxon>
        <taxon>Mangrovivirgaceae</taxon>
        <taxon>Mangrovivirga</taxon>
    </lineage>
</organism>